<dbReference type="InterPro" id="IPR023299">
    <property type="entry name" value="ATPase_P-typ_cyto_dom_N"/>
</dbReference>
<evidence type="ECO:0000256" key="4">
    <source>
        <dbReference type="ARBA" id="ARBA00022723"/>
    </source>
</evidence>
<dbReference type="SUPFAM" id="SSF56784">
    <property type="entry name" value="HAD-like"/>
    <property type="match status" value="1"/>
</dbReference>
<dbReference type="NCBIfam" id="TIGR01494">
    <property type="entry name" value="ATPase_P-type"/>
    <property type="match status" value="1"/>
</dbReference>
<evidence type="ECO:0000256" key="10">
    <source>
        <dbReference type="ARBA" id="ARBA00023136"/>
    </source>
</evidence>
<evidence type="ECO:0000256" key="1">
    <source>
        <dbReference type="ARBA" id="ARBA00004141"/>
    </source>
</evidence>
<dbReference type="EMBL" id="CAMXCT030000780">
    <property type="protein sequence ID" value="CAL4770518.1"/>
    <property type="molecule type" value="Genomic_DNA"/>
</dbReference>
<dbReference type="SUPFAM" id="SSF81653">
    <property type="entry name" value="Calcium ATPase, transduction domain A"/>
    <property type="match status" value="1"/>
</dbReference>
<comment type="catalytic activity">
    <reaction evidence="11 15">
        <text>ATP + H2O + phospholipidSide 1 = ADP + phosphate + phospholipidSide 2.</text>
        <dbReference type="EC" id="7.6.2.1"/>
    </reaction>
</comment>
<reference evidence="17" key="1">
    <citation type="submission" date="2022-10" db="EMBL/GenBank/DDBJ databases">
        <authorList>
            <person name="Chen Y."/>
            <person name="Dougan E. K."/>
            <person name="Chan C."/>
            <person name="Rhodes N."/>
            <person name="Thang M."/>
        </authorList>
    </citation>
    <scope>NUCLEOTIDE SEQUENCE</scope>
</reference>
<dbReference type="InterPro" id="IPR023298">
    <property type="entry name" value="ATPase_P-typ_TM_dom_sf"/>
</dbReference>
<feature type="binding site" evidence="14">
    <location>
        <position position="729"/>
    </location>
    <ligand>
        <name>Mg(2+)</name>
        <dbReference type="ChEBI" id="CHEBI:18420"/>
    </ligand>
</feature>
<dbReference type="InterPro" id="IPR032630">
    <property type="entry name" value="P_typ_ATPase_c"/>
</dbReference>
<feature type="binding site" evidence="13">
    <location>
        <position position="732"/>
    </location>
    <ligand>
        <name>ATP</name>
        <dbReference type="ChEBI" id="CHEBI:30616"/>
    </ligand>
</feature>
<keyword evidence="10 15" id="KW-0472">Membrane</keyword>
<dbReference type="Gene3D" id="2.70.150.10">
    <property type="entry name" value="Calcium-transporting ATPase, cytoplasmic transduction domain A"/>
    <property type="match status" value="1"/>
</dbReference>
<evidence type="ECO:0000256" key="8">
    <source>
        <dbReference type="ARBA" id="ARBA00022967"/>
    </source>
</evidence>
<dbReference type="InterPro" id="IPR018303">
    <property type="entry name" value="ATPase_P-typ_P_site"/>
</dbReference>
<dbReference type="GO" id="GO:0016887">
    <property type="term" value="F:ATP hydrolysis activity"/>
    <property type="evidence" value="ECO:0007669"/>
    <property type="project" value="InterPro"/>
</dbReference>
<feature type="binding site" evidence="13">
    <location>
        <position position="603"/>
    </location>
    <ligand>
        <name>ATP</name>
        <dbReference type="ChEBI" id="CHEBI:30616"/>
    </ligand>
</feature>
<dbReference type="SFLD" id="SFLDF00027">
    <property type="entry name" value="p-type_atpase"/>
    <property type="match status" value="1"/>
</dbReference>
<feature type="transmembrane region" description="Helical" evidence="15">
    <location>
        <begin position="791"/>
        <end position="811"/>
    </location>
</feature>
<dbReference type="Gene3D" id="3.40.50.1000">
    <property type="entry name" value="HAD superfamily/HAD-like"/>
    <property type="match status" value="1"/>
</dbReference>
<dbReference type="PROSITE" id="PS00154">
    <property type="entry name" value="ATPASE_E1_E2"/>
    <property type="match status" value="1"/>
</dbReference>
<gene>
    <name evidence="17" type="ORF">C1SCF055_LOCUS10835</name>
</gene>
<feature type="transmembrane region" description="Helical" evidence="15">
    <location>
        <begin position="823"/>
        <end position="841"/>
    </location>
</feature>
<evidence type="ECO:0000256" key="6">
    <source>
        <dbReference type="ARBA" id="ARBA00022840"/>
    </source>
</evidence>
<evidence type="ECO:0000313" key="17">
    <source>
        <dbReference type="EMBL" id="CAI3983206.1"/>
    </source>
</evidence>
<feature type="transmembrane region" description="Helical" evidence="15">
    <location>
        <begin position="934"/>
        <end position="954"/>
    </location>
</feature>
<dbReference type="InterPro" id="IPR044492">
    <property type="entry name" value="P_typ_ATPase_HD_dom"/>
</dbReference>
<dbReference type="SUPFAM" id="SSF81660">
    <property type="entry name" value="Metal cation-transporting ATPase, ATP-binding domain N"/>
    <property type="match status" value="1"/>
</dbReference>
<feature type="binding site" evidence="13">
    <location>
        <position position="733"/>
    </location>
    <ligand>
        <name>ATP</name>
        <dbReference type="ChEBI" id="CHEBI:30616"/>
    </ligand>
</feature>
<evidence type="ECO:0000313" key="18">
    <source>
        <dbReference type="EMBL" id="CAL4770518.1"/>
    </source>
</evidence>
<evidence type="ECO:0000256" key="14">
    <source>
        <dbReference type="PIRSR" id="PIRSR606539-3"/>
    </source>
</evidence>
<dbReference type="SFLD" id="SFLDG00002">
    <property type="entry name" value="C1.7:_P-type_atpase_like"/>
    <property type="match status" value="1"/>
</dbReference>
<proteinExistence type="inferred from homology"/>
<dbReference type="GO" id="GO:0045332">
    <property type="term" value="P:phospholipid translocation"/>
    <property type="evidence" value="ECO:0007669"/>
    <property type="project" value="TreeGrafter"/>
</dbReference>
<keyword evidence="9 15" id="KW-1133">Transmembrane helix</keyword>
<feature type="binding site" evidence="13">
    <location>
        <position position="307"/>
    </location>
    <ligand>
        <name>ATP</name>
        <dbReference type="ChEBI" id="CHEBI:30616"/>
    </ligand>
</feature>
<protein>
    <recommendedName>
        <fullName evidence="15">Phospholipid-transporting ATPase</fullName>
        <ecNumber evidence="15">7.6.2.1</ecNumber>
    </recommendedName>
</protein>
<dbReference type="EMBL" id="CAMXCT020000780">
    <property type="protein sequence ID" value="CAL1136581.1"/>
    <property type="molecule type" value="Genomic_DNA"/>
</dbReference>
<evidence type="ECO:0000256" key="5">
    <source>
        <dbReference type="ARBA" id="ARBA00022741"/>
    </source>
</evidence>
<dbReference type="Gene3D" id="3.40.1110.10">
    <property type="entry name" value="Calcium-transporting ATPase, cytoplasmic domain N"/>
    <property type="match status" value="1"/>
</dbReference>
<evidence type="ECO:0000256" key="2">
    <source>
        <dbReference type="ARBA" id="ARBA00008109"/>
    </source>
</evidence>
<evidence type="ECO:0000256" key="15">
    <source>
        <dbReference type="RuleBase" id="RU362033"/>
    </source>
</evidence>
<dbReference type="PRINTS" id="PR00119">
    <property type="entry name" value="CATATPASE"/>
</dbReference>
<keyword evidence="3 15" id="KW-0812">Transmembrane</keyword>
<comment type="subcellular location">
    <subcellularLocation>
        <location evidence="1 15">Membrane</location>
        <topology evidence="1 15">Multi-pass membrane protein</topology>
    </subcellularLocation>
</comment>
<evidence type="ECO:0000256" key="11">
    <source>
        <dbReference type="ARBA" id="ARBA00034036"/>
    </source>
</evidence>
<feature type="transmembrane region" description="Helical" evidence="15">
    <location>
        <begin position="974"/>
        <end position="993"/>
    </location>
</feature>
<feature type="binding site" evidence="13">
    <location>
        <position position="602"/>
    </location>
    <ligand>
        <name>ATP</name>
        <dbReference type="ChEBI" id="CHEBI:30616"/>
    </ligand>
</feature>
<organism evidence="17">
    <name type="scientific">Cladocopium goreaui</name>
    <dbReference type="NCBI Taxonomy" id="2562237"/>
    <lineage>
        <taxon>Eukaryota</taxon>
        <taxon>Sar</taxon>
        <taxon>Alveolata</taxon>
        <taxon>Dinophyceae</taxon>
        <taxon>Suessiales</taxon>
        <taxon>Symbiodiniaceae</taxon>
        <taxon>Cladocopium</taxon>
    </lineage>
</organism>
<feature type="non-terminal residue" evidence="17">
    <location>
        <position position="1"/>
    </location>
</feature>
<name>A0A9P1C199_9DINO</name>
<keyword evidence="19" id="KW-1185">Reference proteome</keyword>
<dbReference type="FunFam" id="3.40.50.1000:FF:000014">
    <property type="entry name" value="Phospholipid-transporting ATPase"/>
    <property type="match status" value="1"/>
</dbReference>
<dbReference type="GO" id="GO:0005524">
    <property type="term" value="F:ATP binding"/>
    <property type="evidence" value="ECO:0007669"/>
    <property type="project" value="UniProtKB-UniRule"/>
</dbReference>
<feature type="binding site" evidence="13">
    <location>
        <position position="459"/>
    </location>
    <ligand>
        <name>ATP</name>
        <dbReference type="ChEBI" id="CHEBI:30616"/>
    </ligand>
</feature>
<feature type="binding site" evidence="13">
    <location>
        <position position="485"/>
    </location>
    <ligand>
        <name>ATP</name>
        <dbReference type="ChEBI" id="CHEBI:30616"/>
    </ligand>
</feature>
<dbReference type="InterPro" id="IPR006539">
    <property type="entry name" value="P-type_ATPase_IV"/>
</dbReference>
<feature type="binding site" evidence="13">
    <location>
        <position position="305"/>
    </location>
    <ligand>
        <name>ATP</name>
        <dbReference type="ChEBI" id="CHEBI:30616"/>
    </ligand>
</feature>
<evidence type="ECO:0000313" key="19">
    <source>
        <dbReference type="Proteomes" id="UP001152797"/>
    </source>
</evidence>
<dbReference type="InterPro" id="IPR001757">
    <property type="entry name" value="P_typ_ATPase"/>
</dbReference>
<feature type="transmembrane region" description="Helical" evidence="15">
    <location>
        <begin position="862"/>
        <end position="886"/>
    </location>
</feature>
<feature type="active site" description="4-aspartylphosphate intermediate" evidence="12">
    <location>
        <position position="305"/>
    </location>
</feature>
<dbReference type="InterPro" id="IPR023214">
    <property type="entry name" value="HAD_sf"/>
</dbReference>
<evidence type="ECO:0000256" key="9">
    <source>
        <dbReference type="ARBA" id="ARBA00022989"/>
    </source>
</evidence>
<dbReference type="Pfam" id="PF13246">
    <property type="entry name" value="Cation_ATPase"/>
    <property type="match status" value="1"/>
</dbReference>
<feature type="binding site" evidence="14">
    <location>
        <position position="733"/>
    </location>
    <ligand>
        <name>Mg(2+)</name>
        <dbReference type="ChEBI" id="CHEBI:18420"/>
    </ligand>
</feature>
<dbReference type="EC" id="7.6.2.1" evidence="15"/>
<dbReference type="GO" id="GO:0000287">
    <property type="term" value="F:magnesium ion binding"/>
    <property type="evidence" value="ECO:0007669"/>
    <property type="project" value="UniProtKB-UniRule"/>
</dbReference>
<dbReference type="PANTHER" id="PTHR24092">
    <property type="entry name" value="PROBABLE PHOSPHOLIPID-TRANSPORTING ATPASE"/>
    <property type="match status" value="1"/>
</dbReference>
<feature type="binding site" evidence="13">
    <location>
        <position position="601"/>
    </location>
    <ligand>
        <name>ATP</name>
        <dbReference type="ChEBI" id="CHEBI:30616"/>
    </ligand>
</feature>
<reference evidence="18 19" key="2">
    <citation type="submission" date="2024-05" db="EMBL/GenBank/DDBJ databases">
        <authorList>
            <person name="Chen Y."/>
            <person name="Shah S."/>
            <person name="Dougan E. K."/>
            <person name="Thang M."/>
            <person name="Chan C."/>
        </authorList>
    </citation>
    <scope>NUCLEOTIDE SEQUENCE [LARGE SCALE GENOMIC DNA]</scope>
</reference>
<evidence type="ECO:0000256" key="12">
    <source>
        <dbReference type="PIRSR" id="PIRSR606539-1"/>
    </source>
</evidence>
<dbReference type="InterPro" id="IPR036412">
    <property type="entry name" value="HAD-like_sf"/>
</dbReference>
<feature type="binding site" evidence="14">
    <location>
        <position position="307"/>
    </location>
    <ligand>
        <name>Mg(2+)</name>
        <dbReference type="ChEBI" id="CHEBI:18420"/>
    </ligand>
</feature>
<dbReference type="SUPFAM" id="SSF81665">
    <property type="entry name" value="Calcium ATPase, transmembrane domain M"/>
    <property type="match status" value="1"/>
</dbReference>
<dbReference type="GO" id="GO:0005886">
    <property type="term" value="C:plasma membrane"/>
    <property type="evidence" value="ECO:0007669"/>
    <property type="project" value="TreeGrafter"/>
</dbReference>
<feature type="transmembrane region" description="Helical" evidence="15">
    <location>
        <begin position="906"/>
        <end position="927"/>
    </location>
</feature>
<feature type="transmembrane region" description="Helical" evidence="15">
    <location>
        <begin position="172"/>
        <end position="194"/>
    </location>
</feature>
<feature type="domain" description="P-type ATPase C-terminal" evidence="16">
    <location>
        <begin position="756"/>
        <end position="1007"/>
    </location>
</feature>
<feature type="binding site" evidence="13">
    <location>
        <position position="306"/>
    </location>
    <ligand>
        <name>ATP</name>
        <dbReference type="ChEBI" id="CHEBI:30616"/>
    </ligand>
</feature>
<dbReference type="SFLD" id="SFLDS00003">
    <property type="entry name" value="Haloacid_Dehalogenase"/>
    <property type="match status" value="1"/>
</dbReference>
<dbReference type="AlphaFoldDB" id="A0A9P1C199"/>
<comment type="similarity">
    <text evidence="2 15">Belongs to the cation transport ATPase (P-type) (TC 3.A.3) family. Type IV subfamily.</text>
</comment>
<evidence type="ECO:0000256" key="13">
    <source>
        <dbReference type="PIRSR" id="PIRSR606539-2"/>
    </source>
</evidence>
<keyword evidence="5 13" id="KW-0547">Nucleotide-binding</keyword>
<feature type="binding site" evidence="13">
    <location>
        <position position="703"/>
    </location>
    <ligand>
        <name>ATP</name>
        <dbReference type="ChEBI" id="CHEBI:30616"/>
    </ligand>
</feature>
<dbReference type="EMBL" id="CAMXCT010000780">
    <property type="protein sequence ID" value="CAI3983206.1"/>
    <property type="molecule type" value="Genomic_DNA"/>
</dbReference>
<dbReference type="OrthoDB" id="377733at2759"/>
<sequence>MENGKLKSRRWCDLHVGSMVVVRQNEYVPADLVLLSTSHEEGHVYIETANLDGETNLKTKMAPNQSFKLVGHHETMEQAALAACALDMYCECELPNEFLYTFAGNITVNAQGKKGNISVDEQHVLLRGCKVKNIAWCLGSVIYSGKETKIMMNSKKQKGRKISHLERDVGKLTCLIFAIQMVLCLIAAIASAIFETSEENLRKKYLNLTDADGNARNALLVLLIRCLARASWHSTSKPSFGFFNFMLLFSNFIPISLIVSMSFAKLAQIFFFYADNDMIYQGIHCMPRTSDLNEELGQVEYVFSDKTGTLTCNVMDFRKFCVKGITYGQGMTEIKRQVMMKMGKTVEEPPVAEPGAKRTPHVDLVDPRIDELMRNPSDPHYAEVHDFLFHLAVNHEVVPEFDGVGAMTGYSASSPDEAALCYGAMHFGFTFLGRDSAGVSVKLDDGEIKKVDILATIKFNSTRKRSSVIARFKEGDKERLVLFTKGADTIILQRLAPEHQNSAETRQSMETLREFAEGGLRTLCLASRDLTKEEVDNFLKKWNEASLATHHREEKMDAVSESLEVNLVMDGITGIEDRLQDEVSDTIMKMTEAGMKVWMLTGDKTETAINIGVATGLLAAEQGELERPMFSSADFESDGNFNYEELQKKLRTVADQARQAYTEKRMFEGMVIDGKCLELALEAQNEKDFVAICRTCTTVICCRVSPKQKGAVVRLIKQEEKAITLAIGDGANDCNMIMSADVGIGIRGLEGLQAFNVSDYGISQFRFLQYLLLVHGRWCYRRIAILANYMFYKNFVCVLPQYFLGAVSGFSGQKLYNDILYQFYNVFFTFVPIMVFAVLDQDVPKKASLKYPELYRAGKERMYMNVQVCLGWIASGVWHGLVVFFIPYLVMSNGNTTHPDGKANDIWLVGSVVFFQVCLVTNLTVLLETCYLNWVVALGFFLSLLAWVLFQGYISGLHGVVVTSEFYGSMQRLLGCPMIYLIVITSSAMALMADIHAKGIKCSFFPSVLHQVQAKVLADRS</sequence>
<dbReference type="GO" id="GO:0140326">
    <property type="term" value="F:ATPase-coupled intramembrane lipid transporter activity"/>
    <property type="evidence" value="ECO:0007669"/>
    <property type="project" value="UniProtKB-EC"/>
</dbReference>
<keyword evidence="4 14" id="KW-0479">Metal-binding</keyword>
<evidence type="ECO:0000256" key="7">
    <source>
        <dbReference type="ARBA" id="ARBA00022842"/>
    </source>
</evidence>
<feature type="binding site" evidence="13">
    <location>
        <position position="709"/>
    </location>
    <ligand>
        <name>ATP</name>
        <dbReference type="ChEBI" id="CHEBI:30616"/>
    </ligand>
</feature>
<feature type="binding site" evidence="13">
    <location>
        <position position="417"/>
    </location>
    <ligand>
        <name>ATP</name>
        <dbReference type="ChEBI" id="CHEBI:30616"/>
    </ligand>
</feature>
<keyword evidence="6 13" id="KW-0067">ATP-binding</keyword>
<dbReference type="InterPro" id="IPR008250">
    <property type="entry name" value="ATPase_P-typ_transduc_dom_A_sf"/>
</dbReference>
<comment type="cofactor">
    <cofactor evidence="14">
        <name>Mg(2+)</name>
        <dbReference type="ChEBI" id="CHEBI:18420"/>
    </cofactor>
</comment>
<dbReference type="PANTHER" id="PTHR24092:SF150">
    <property type="entry name" value="PHOSPHOLIPID-TRANSPORTING ATPASE"/>
    <property type="match status" value="1"/>
</dbReference>
<feature type="binding site" evidence="13">
    <location>
        <position position="521"/>
    </location>
    <ligand>
        <name>ATP</name>
        <dbReference type="ChEBI" id="CHEBI:30616"/>
    </ligand>
</feature>
<dbReference type="Pfam" id="PF16212">
    <property type="entry name" value="PhoLip_ATPase_C"/>
    <property type="match status" value="1"/>
</dbReference>
<evidence type="ECO:0000259" key="16">
    <source>
        <dbReference type="Pfam" id="PF16212"/>
    </source>
</evidence>
<accession>A0A9P1C199</accession>
<dbReference type="NCBIfam" id="TIGR01652">
    <property type="entry name" value="ATPase-Plipid"/>
    <property type="match status" value="1"/>
</dbReference>
<dbReference type="Proteomes" id="UP001152797">
    <property type="component" value="Unassembled WGS sequence"/>
</dbReference>
<keyword evidence="7 14" id="KW-0460">Magnesium</keyword>
<comment type="caution">
    <text evidence="17">The sequence shown here is derived from an EMBL/GenBank/DDBJ whole genome shotgun (WGS) entry which is preliminary data.</text>
</comment>
<evidence type="ECO:0000256" key="3">
    <source>
        <dbReference type="ARBA" id="ARBA00022692"/>
    </source>
</evidence>
<feature type="binding site" evidence="14">
    <location>
        <position position="305"/>
    </location>
    <ligand>
        <name>Mg(2+)</name>
        <dbReference type="ChEBI" id="CHEBI:18420"/>
    </ligand>
</feature>
<keyword evidence="8 15" id="KW-1278">Translocase</keyword>
<feature type="transmembrane region" description="Helical" evidence="15">
    <location>
        <begin position="242"/>
        <end position="264"/>
    </location>
</feature>